<organism evidence="4 5">
    <name type="scientific">Multifurca ochricompacta</name>
    <dbReference type="NCBI Taxonomy" id="376703"/>
    <lineage>
        <taxon>Eukaryota</taxon>
        <taxon>Fungi</taxon>
        <taxon>Dikarya</taxon>
        <taxon>Basidiomycota</taxon>
        <taxon>Agaricomycotina</taxon>
        <taxon>Agaricomycetes</taxon>
        <taxon>Russulales</taxon>
        <taxon>Russulaceae</taxon>
        <taxon>Multifurca</taxon>
    </lineage>
</organism>
<dbReference type="GO" id="GO:0007165">
    <property type="term" value="P:signal transduction"/>
    <property type="evidence" value="ECO:0007669"/>
    <property type="project" value="TreeGrafter"/>
</dbReference>
<feature type="compositionally biased region" description="Basic residues" evidence="2">
    <location>
        <begin position="35"/>
        <end position="44"/>
    </location>
</feature>
<dbReference type="SUPFAM" id="SSF81296">
    <property type="entry name" value="E set domains"/>
    <property type="match status" value="1"/>
</dbReference>
<evidence type="ECO:0000256" key="1">
    <source>
        <dbReference type="ARBA" id="ARBA00010926"/>
    </source>
</evidence>
<feature type="compositionally biased region" description="Polar residues" evidence="2">
    <location>
        <begin position="55"/>
        <end position="69"/>
    </location>
</feature>
<dbReference type="Pfam" id="PF04739">
    <property type="entry name" value="AMPKBI"/>
    <property type="match status" value="1"/>
</dbReference>
<proteinExistence type="inferred from homology"/>
<dbReference type="CDD" id="cd02859">
    <property type="entry name" value="E_set_AMPKbeta_like_N"/>
    <property type="match status" value="1"/>
</dbReference>
<dbReference type="EMBL" id="WTXG01000015">
    <property type="protein sequence ID" value="KAI0301195.1"/>
    <property type="molecule type" value="Genomic_DNA"/>
</dbReference>
<evidence type="ECO:0000313" key="4">
    <source>
        <dbReference type="EMBL" id="KAI0301195.1"/>
    </source>
</evidence>
<feature type="region of interest" description="Disordered" evidence="2">
    <location>
        <begin position="130"/>
        <end position="154"/>
    </location>
</feature>
<keyword evidence="5" id="KW-1185">Reference proteome</keyword>
<dbReference type="PANTHER" id="PTHR10343:SF84">
    <property type="entry name" value="5'-AMP-ACTIVATED PROTEIN KINASE SUBUNIT BETA-1"/>
    <property type="match status" value="1"/>
</dbReference>
<dbReference type="GO" id="GO:0005737">
    <property type="term" value="C:cytoplasm"/>
    <property type="evidence" value="ECO:0007669"/>
    <property type="project" value="TreeGrafter"/>
</dbReference>
<dbReference type="Gene3D" id="6.20.250.60">
    <property type="match status" value="1"/>
</dbReference>
<evidence type="ECO:0000256" key="2">
    <source>
        <dbReference type="SAM" id="MobiDB-lite"/>
    </source>
</evidence>
<reference evidence="4" key="1">
    <citation type="journal article" date="2022" name="New Phytol.">
        <title>Evolutionary transition to the ectomycorrhizal habit in the genomes of a hyperdiverse lineage of mushroom-forming fungi.</title>
        <authorList>
            <person name="Looney B."/>
            <person name="Miyauchi S."/>
            <person name="Morin E."/>
            <person name="Drula E."/>
            <person name="Courty P.E."/>
            <person name="Kohler A."/>
            <person name="Kuo A."/>
            <person name="LaButti K."/>
            <person name="Pangilinan J."/>
            <person name="Lipzen A."/>
            <person name="Riley R."/>
            <person name="Andreopoulos W."/>
            <person name="He G."/>
            <person name="Johnson J."/>
            <person name="Nolan M."/>
            <person name="Tritt A."/>
            <person name="Barry K.W."/>
            <person name="Grigoriev I.V."/>
            <person name="Nagy L.G."/>
            <person name="Hibbett D."/>
            <person name="Henrissat B."/>
            <person name="Matheny P.B."/>
            <person name="Labbe J."/>
            <person name="Martin F.M."/>
        </authorList>
    </citation>
    <scope>NUCLEOTIDE SEQUENCE</scope>
    <source>
        <strain evidence="4">BPL690</strain>
    </source>
</reference>
<comment type="caution">
    <text evidence="4">The sequence shown here is derived from an EMBL/GenBank/DDBJ whole genome shotgun (WGS) entry which is preliminary data.</text>
</comment>
<feature type="compositionally biased region" description="Polar residues" evidence="2">
    <location>
        <begin position="140"/>
        <end position="154"/>
    </location>
</feature>
<evidence type="ECO:0000313" key="5">
    <source>
        <dbReference type="Proteomes" id="UP001203297"/>
    </source>
</evidence>
<dbReference type="GO" id="GO:0031588">
    <property type="term" value="C:nucleotide-activated protein kinase complex"/>
    <property type="evidence" value="ECO:0007669"/>
    <property type="project" value="TreeGrafter"/>
</dbReference>
<dbReference type="Proteomes" id="UP001203297">
    <property type="component" value="Unassembled WGS sequence"/>
</dbReference>
<dbReference type="InterPro" id="IPR032640">
    <property type="entry name" value="AMPK1_CBM"/>
</dbReference>
<gene>
    <name evidence="4" type="ORF">B0F90DRAFT_1720173</name>
</gene>
<feature type="compositionally biased region" description="Basic and acidic residues" evidence="2">
    <location>
        <begin position="23"/>
        <end position="32"/>
    </location>
</feature>
<keyword evidence="4" id="KW-0418">Kinase</keyword>
<dbReference type="Pfam" id="PF16561">
    <property type="entry name" value="AMPK1_CBM"/>
    <property type="match status" value="1"/>
</dbReference>
<dbReference type="Gene3D" id="2.60.40.10">
    <property type="entry name" value="Immunoglobulins"/>
    <property type="match status" value="1"/>
</dbReference>
<evidence type="ECO:0000259" key="3">
    <source>
        <dbReference type="SMART" id="SM01010"/>
    </source>
</evidence>
<dbReference type="InterPro" id="IPR014756">
    <property type="entry name" value="Ig_E-set"/>
</dbReference>
<dbReference type="GO" id="GO:0005634">
    <property type="term" value="C:nucleus"/>
    <property type="evidence" value="ECO:0007669"/>
    <property type="project" value="TreeGrafter"/>
</dbReference>
<feature type="region of interest" description="Disordered" evidence="2">
    <location>
        <begin position="1"/>
        <end position="103"/>
    </location>
</feature>
<dbReference type="AlphaFoldDB" id="A0AAD4M6F4"/>
<name>A0AAD4M6F4_9AGAM</name>
<dbReference type="SUPFAM" id="SSF160219">
    <property type="entry name" value="AMPKBI-like"/>
    <property type="match status" value="1"/>
</dbReference>
<keyword evidence="4" id="KW-0808">Transferase</keyword>
<sequence>MGNSASSGTHNPSATTQTTNNPQDRDNREKPPPHSVHRSLRTKKKSLELPDLASLSLTPAPSHLNSPNHSPRPHYRRPKASSPIPIPAQPLTANGADYHYQSYPRPNQLSSTTQMPDVLVQQQPPAHIPVFPPAQRHRSTPNASNRSFMRPSQATHLQPIKDIEPAHEHETKVISFFPETIHSTIPLAMTQAEASQPPTRTRLSPIDEPPHPVDMKISWHGGGKTVLLARAGDNNWKGRQVMERSASDPDIFTTTVSLLPGTHHIKFIVDDNWRLAQDLPTAVDDDGSLANYVSVPLPAGPSTPASPPPASSSRQAHQISFWSQASDSGVYTPFGDEGWTSVIPFELTAAAREEEVFLANGAVGTAPNIPPAPVLPRHLDKLILNTRVGAPPPAPVKDRRHRARSRHGEFGMTKSEQDESPVPGPSRIPVTTASGTDVSAARHGHPSSHSHSPVRALVGGSTAALNTTAAALMLADDASVLPVPSHVVLHHLSTSAIRNGVLAVGNTTRYKKKFISTIYYKPT</sequence>
<feature type="compositionally biased region" description="Polar residues" evidence="2">
    <location>
        <begin position="1"/>
        <end position="22"/>
    </location>
</feature>
<dbReference type="GO" id="GO:0019901">
    <property type="term" value="F:protein kinase binding"/>
    <property type="evidence" value="ECO:0007669"/>
    <property type="project" value="TreeGrafter"/>
</dbReference>
<dbReference type="InterPro" id="IPR050827">
    <property type="entry name" value="CRP1_MDG1_kinase"/>
</dbReference>
<dbReference type="PANTHER" id="PTHR10343">
    <property type="entry name" value="5'-AMP-ACTIVATED PROTEIN KINASE , BETA SUBUNIT"/>
    <property type="match status" value="1"/>
</dbReference>
<feature type="domain" description="Association with the SNF1 complex (ASC)" evidence="3">
    <location>
        <begin position="331"/>
        <end position="523"/>
    </location>
</feature>
<feature type="region of interest" description="Disordered" evidence="2">
    <location>
        <begin position="387"/>
        <end position="453"/>
    </location>
</feature>
<dbReference type="GO" id="GO:0016301">
    <property type="term" value="F:kinase activity"/>
    <property type="evidence" value="ECO:0007669"/>
    <property type="project" value="UniProtKB-KW"/>
</dbReference>
<protein>
    <submittedName>
        <fullName evidence="4">5'-AMP-activated protein kinase beta subunit, interation domain-containing protein</fullName>
    </submittedName>
</protein>
<dbReference type="SMART" id="SM01010">
    <property type="entry name" value="AMPKBI"/>
    <property type="match status" value="1"/>
</dbReference>
<comment type="similarity">
    <text evidence="1">Belongs to the 5'-AMP-activated protein kinase beta subunit family.</text>
</comment>
<dbReference type="InterPro" id="IPR013783">
    <property type="entry name" value="Ig-like_fold"/>
</dbReference>
<dbReference type="InterPro" id="IPR037256">
    <property type="entry name" value="ASC_dom_sf"/>
</dbReference>
<accession>A0AAD4M6F4</accession>
<dbReference type="InterPro" id="IPR006828">
    <property type="entry name" value="ASC_dom"/>
</dbReference>